<dbReference type="GO" id="GO:0022857">
    <property type="term" value="F:transmembrane transporter activity"/>
    <property type="evidence" value="ECO:0007669"/>
    <property type="project" value="InterPro"/>
</dbReference>
<evidence type="ECO:0000256" key="3">
    <source>
        <dbReference type="ARBA" id="ARBA00022692"/>
    </source>
</evidence>
<dbReference type="Pfam" id="PF07690">
    <property type="entry name" value="MFS_1"/>
    <property type="match status" value="1"/>
</dbReference>
<reference evidence="9" key="1">
    <citation type="submission" date="2020-03" db="EMBL/GenBank/DDBJ databases">
        <title>FDA dAtabase for Regulatory Grade micrObial Sequences (FDA-ARGOS): Supporting development and validation of Infectious Disease Dx tests.</title>
        <authorList>
            <person name="Campos J."/>
            <person name="Goldberg B."/>
            <person name="Tallon L."/>
            <person name="Sadzewicz L."/>
            <person name="Vavikolanu K."/>
            <person name="Mehta A."/>
            <person name="Aluvathingal J."/>
            <person name="Nadendla S."/>
            <person name="Nandy P."/>
            <person name="Geyer C."/>
            <person name="Yan Y."/>
            <person name="Sichtig H."/>
        </authorList>
    </citation>
    <scope>NUCLEOTIDE SEQUENCE [LARGE SCALE GENOMIC DNA]</scope>
    <source>
        <strain evidence="9">FDAARGOS_652</strain>
    </source>
</reference>
<evidence type="ECO:0000256" key="4">
    <source>
        <dbReference type="ARBA" id="ARBA00022989"/>
    </source>
</evidence>
<dbReference type="Gene3D" id="1.20.1250.20">
    <property type="entry name" value="MFS general substrate transporter like domains"/>
    <property type="match status" value="2"/>
</dbReference>
<feature type="compositionally biased region" description="Basic and acidic residues" evidence="6">
    <location>
        <begin position="24"/>
        <end position="40"/>
    </location>
</feature>
<feature type="transmembrane region" description="Helical" evidence="7">
    <location>
        <begin position="355"/>
        <end position="375"/>
    </location>
</feature>
<dbReference type="InterPro" id="IPR036259">
    <property type="entry name" value="MFS_trans_sf"/>
</dbReference>
<feature type="domain" description="Major facilitator superfamily (MFS) profile" evidence="8">
    <location>
        <begin position="88"/>
        <end position="508"/>
    </location>
</feature>
<evidence type="ECO:0000256" key="5">
    <source>
        <dbReference type="ARBA" id="ARBA00023136"/>
    </source>
</evidence>
<feature type="transmembrane region" description="Helical" evidence="7">
    <location>
        <begin position="446"/>
        <end position="463"/>
    </location>
</feature>
<dbReference type="PANTHER" id="PTHR43791:SF92">
    <property type="entry name" value="AGL026WP"/>
    <property type="match status" value="1"/>
</dbReference>
<dbReference type="PANTHER" id="PTHR43791">
    <property type="entry name" value="PERMEASE-RELATED"/>
    <property type="match status" value="1"/>
</dbReference>
<dbReference type="InterPro" id="IPR011701">
    <property type="entry name" value="MFS"/>
</dbReference>
<feature type="region of interest" description="Disordered" evidence="6">
    <location>
        <begin position="24"/>
        <end position="54"/>
    </location>
</feature>
<feature type="transmembrane region" description="Helical" evidence="7">
    <location>
        <begin position="124"/>
        <end position="143"/>
    </location>
</feature>
<comment type="caution">
    <text evidence="9">The sequence shown here is derived from an EMBL/GenBank/DDBJ whole genome shotgun (WGS) entry which is preliminary data.</text>
</comment>
<proteinExistence type="predicted"/>
<feature type="transmembrane region" description="Helical" evidence="7">
    <location>
        <begin position="323"/>
        <end position="343"/>
    </location>
</feature>
<feature type="transmembrane region" description="Helical" evidence="7">
    <location>
        <begin position="387"/>
        <end position="405"/>
    </location>
</feature>
<evidence type="ECO:0000259" key="8">
    <source>
        <dbReference type="PROSITE" id="PS50850"/>
    </source>
</evidence>
<protein>
    <submittedName>
        <fullName evidence="9">Major Facilitator Superfamily protein</fullName>
    </submittedName>
</protein>
<dbReference type="SUPFAM" id="SSF103473">
    <property type="entry name" value="MFS general substrate transporter"/>
    <property type="match status" value="1"/>
</dbReference>
<evidence type="ECO:0000256" key="6">
    <source>
        <dbReference type="SAM" id="MobiDB-lite"/>
    </source>
</evidence>
<keyword evidence="4 7" id="KW-1133">Transmembrane helix</keyword>
<feature type="transmembrane region" description="Helical" evidence="7">
    <location>
        <begin position="155"/>
        <end position="174"/>
    </location>
</feature>
<dbReference type="FunFam" id="1.20.1250.20:FF:000057">
    <property type="entry name" value="MFS general substrate transporter"/>
    <property type="match status" value="1"/>
</dbReference>
<evidence type="ECO:0000256" key="2">
    <source>
        <dbReference type="ARBA" id="ARBA00022448"/>
    </source>
</evidence>
<dbReference type="GO" id="GO:0016020">
    <property type="term" value="C:membrane"/>
    <property type="evidence" value="ECO:0007669"/>
    <property type="project" value="UniProtKB-SubCell"/>
</dbReference>
<dbReference type="AlphaFoldDB" id="A0A8X7NNV5"/>
<dbReference type="PROSITE" id="PS50850">
    <property type="entry name" value="MFS"/>
    <property type="match status" value="1"/>
</dbReference>
<sequence length="535" mass="59157">MPSSSLPFIYIDDADDKQPKTSFVEKIDSEGGHSSKKDVVEDFDSNPGTISSGEDDYYTNLPESLQHLTQEELKELDKKTTRKVDIRMIPMLMFIYILNYLDRNNIASARLGGLEEDLGLVGNQYQVCISILFVGYILFQVPGNMILNRFGRPSIFLSTVMTVWGVISTVTGGVQNFAGLAATRVFLGVAESAFLCSALMVLSMWYDKKSLAARNSLLFAGSSISSAFSGLLAAGILEMDGLGGIAGWRWLFIFEGGITVLTVPFAYFVLPDKPTNTKFLNQMEKDIIQWKVKKDLGDVDDSDAEAQVTTWQGFKLAVKDEKMWMVTGQVSFLIVACGIVNFFPTIVATLNYNRTVTLCLTAPPYVLAVPATYFWARHADKTGERSYHVGIPLALACVSFIIPVATTNFGARYFAMLLMMPSLLTAYVLIITYMSNSCPRPPAKRAVAIAIMIGLSNSPYTWTPFLYPASDGPRYIKAMSCNIGALVLAIGLVILLRMRLMRLNKKIENGTMDWQKELGQGNDGSKVAADLRYMY</sequence>
<feature type="transmembrane region" description="Helical" evidence="7">
    <location>
        <begin position="217"/>
        <end position="237"/>
    </location>
</feature>
<feature type="transmembrane region" description="Helical" evidence="7">
    <location>
        <begin position="475"/>
        <end position="496"/>
    </location>
</feature>
<accession>A0A8X7NNV5</accession>
<evidence type="ECO:0000313" key="10">
    <source>
        <dbReference type="Proteomes" id="UP000590412"/>
    </source>
</evidence>
<feature type="transmembrane region" description="Helical" evidence="7">
    <location>
        <begin position="186"/>
        <end position="205"/>
    </location>
</feature>
<comment type="subcellular location">
    <subcellularLocation>
        <location evidence="1">Membrane</location>
        <topology evidence="1">Multi-pass membrane protein</topology>
    </subcellularLocation>
</comment>
<feature type="transmembrane region" description="Helical" evidence="7">
    <location>
        <begin position="249"/>
        <end position="270"/>
    </location>
</feature>
<dbReference type="EMBL" id="JABWAB010000004">
    <property type="protein sequence ID" value="KAF6052885.1"/>
    <property type="molecule type" value="Genomic_DNA"/>
</dbReference>
<evidence type="ECO:0000256" key="1">
    <source>
        <dbReference type="ARBA" id="ARBA00004141"/>
    </source>
</evidence>
<feature type="transmembrane region" description="Helical" evidence="7">
    <location>
        <begin position="411"/>
        <end position="434"/>
    </location>
</feature>
<name>A0A8X7NNV5_CANPA</name>
<gene>
    <name evidence="9" type="ORF">FOB60_003141</name>
</gene>
<evidence type="ECO:0000256" key="7">
    <source>
        <dbReference type="SAM" id="Phobius"/>
    </source>
</evidence>
<dbReference type="InterPro" id="IPR020846">
    <property type="entry name" value="MFS_dom"/>
</dbReference>
<dbReference type="Proteomes" id="UP000590412">
    <property type="component" value="Unassembled WGS sequence"/>
</dbReference>
<organism evidence="9 10">
    <name type="scientific">Candida parapsilosis</name>
    <name type="common">Yeast</name>
    <dbReference type="NCBI Taxonomy" id="5480"/>
    <lineage>
        <taxon>Eukaryota</taxon>
        <taxon>Fungi</taxon>
        <taxon>Dikarya</taxon>
        <taxon>Ascomycota</taxon>
        <taxon>Saccharomycotina</taxon>
        <taxon>Pichiomycetes</taxon>
        <taxon>Debaryomycetaceae</taxon>
        <taxon>Candida/Lodderomyces clade</taxon>
        <taxon>Candida</taxon>
    </lineage>
</organism>
<evidence type="ECO:0000313" key="9">
    <source>
        <dbReference type="EMBL" id="KAF6052885.1"/>
    </source>
</evidence>
<keyword evidence="3 7" id="KW-0812">Transmembrane</keyword>
<dbReference type="FunFam" id="1.20.1250.20:FF:000013">
    <property type="entry name" value="MFS general substrate transporter"/>
    <property type="match status" value="1"/>
</dbReference>
<keyword evidence="2" id="KW-0813">Transport</keyword>
<keyword evidence="5 7" id="KW-0472">Membrane</keyword>